<comment type="similarity">
    <text evidence="1 4">Belongs to the CRISPR-associated protein Cas6/Cse3/CasE family.</text>
</comment>
<feature type="domain" description="CRISPR associated protein Cas6 C-terminal" evidence="7">
    <location>
        <begin position="126"/>
        <end position="251"/>
    </location>
</feature>
<dbReference type="Gene3D" id="3.30.70.1900">
    <property type="match status" value="1"/>
</dbReference>
<dbReference type="Proteomes" id="UP000279422">
    <property type="component" value="Unassembled WGS sequence"/>
</dbReference>
<dbReference type="CDD" id="cd21140">
    <property type="entry name" value="Cas6_I-like"/>
    <property type="match status" value="1"/>
</dbReference>
<dbReference type="GO" id="GO:0051607">
    <property type="term" value="P:defense response to virus"/>
    <property type="evidence" value="ECO:0007669"/>
    <property type="project" value="UniProtKB-KW"/>
</dbReference>
<dbReference type="InterPro" id="IPR049435">
    <property type="entry name" value="Cas_Cas6_C"/>
</dbReference>
<evidence type="ECO:0000256" key="5">
    <source>
        <dbReference type="PIRSR" id="PIRSR005054-1"/>
    </source>
</evidence>
<reference evidence="8 9" key="1">
    <citation type="submission" date="2018-06" db="EMBL/GenBank/DDBJ databases">
        <title>Extensive metabolic versatility and redundancy in microbially diverse, dynamic hydrothermal sediments.</title>
        <authorList>
            <person name="Dombrowski N."/>
            <person name="Teske A."/>
            <person name="Baker B.J."/>
        </authorList>
    </citation>
    <scope>NUCLEOTIDE SEQUENCE [LARGE SCALE GENOMIC DNA]</scope>
    <source>
        <strain evidence="8">B47_G16</strain>
    </source>
</reference>
<dbReference type="InterPro" id="IPR010156">
    <property type="entry name" value="CRISPR-assoc_prot_Cas6"/>
</dbReference>
<evidence type="ECO:0000256" key="4">
    <source>
        <dbReference type="PIRNR" id="PIRNR005054"/>
    </source>
</evidence>
<gene>
    <name evidence="8" type="primary">cas6</name>
    <name evidence="8" type="ORF">DRJ00_07630</name>
</gene>
<sequence length="253" mass="29138">MRLRITFEPLESEKVTFPLNYNYGLESLIYRHISDKLATFLHDEGYSLGKRSFKLFTFSRLFGKFDVDFSRESISFSGAIHFYISSPENDFLAQFAESLMKSSKVDLFKQRLLLSSIEVHSIPLIGEEMLIRMLSPVTVYSTFFSLEGKKKTYYYSPFEDEFSRLIAENLAKKYQAFYKAAPQSTSLSITPVKVTKQSEKMVKYTPRKGPYTLVKGWMGIYELKGNPELIRIGYEAGIGSKNCQGFGMFEVMK</sequence>
<feature type="active site" description="Proton acceptor" evidence="6">
    <location>
        <position position="30"/>
    </location>
</feature>
<evidence type="ECO:0000259" key="7">
    <source>
        <dbReference type="Pfam" id="PF01881"/>
    </source>
</evidence>
<evidence type="ECO:0000256" key="3">
    <source>
        <dbReference type="ARBA" id="ARBA00023118"/>
    </source>
</evidence>
<dbReference type="NCBIfam" id="TIGR01877">
    <property type="entry name" value="cas_cas6"/>
    <property type="match status" value="1"/>
</dbReference>
<evidence type="ECO:0000313" key="9">
    <source>
        <dbReference type="Proteomes" id="UP000279422"/>
    </source>
</evidence>
<dbReference type="AlphaFoldDB" id="A0A497E212"/>
<dbReference type="PANTHER" id="PTHR36984:SF1">
    <property type="entry name" value="CRISPR-ASSOCIATED ENDORIBONUCLEASE CAS6 1"/>
    <property type="match status" value="1"/>
</dbReference>
<dbReference type="Gene3D" id="3.30.70.1890">
    <property type="match status" value="1"/>
</dbReference>
<dbReference type="Pfam" id="PF21350">
    <property type="entry name" value="Cas6_I-A"/>
    <property type="match status" value="1"/>
</dbReference>
<evidence type="ECO:0000256" key="2">
    <source>
        <dbReference type="ARBA" id="ARBA00022884"/>
    </source>
</evidence>
<evidence type="ECO:0000256" key="6">
    <source>
        <dbReference type="PIRSR" id="PIRSR005054-50"/>
    </source>
</evidence>
<dbReference type="GO" id="GO:0003723">
    <property type="term" value="F:RNA binding"/>
    <property type="evidence" value="ECO:0007669"/>
    <property type="project" value="UniProtKB-KW"/>
</dbReference>
<comment type="caution">
    <text evidence="8">The sequence shown here is derived from an EMBL/GenBank/DDBJ whole genome shotgun (WGS) entry which is preliminary data.</text>
</comment>
<feature type="site" description="Transition state stabilizer" evidence="5">
    <location>
        <position position="54"/>
    </location>
</feature>
<dbReference type="PANTHER" id="PTHR36984">
    <property type="entry name" value="CRISPR-ASSOCIATED ENDORIBONUCLEASE CAS6 1"/>
    <property type="match status" value="1"/>
</dbReference>
<protein>
    <recommendedName>
        <fullName evidence="4">CRISPR-associated endoribonuclease</fullName>
    </recommendedName>
</protein>
<dbReference type="Pfam" id="PF01881">
    <property type="entry name" value="Cas_Cas6_C"/>
    <property type="match status" value="1"/>
</dbReference>
<evidence type="ECO:0000313" key="8">
    <source>
        <dbReference type="EMBL" id="RLE07709.1"/>
    </source>
</evidence>
<proteinExistence type="inferred from homology"/>
<dbReference type="EMBL" id="QMPZ01000147">
    <property type="protein sequence ID" value="RLE07709.1"/>
    <property type="molecule type" value="Genomic_DNA"/>
</dbReference>
<keyword evidence="3" id="KW-0051">Antiviral defense</keyword>
<keyword evidence="2" id="KW-0694">RNA-binding</keyword>
<comment type="function">
    <text evidence="4">CRISPR (clustered regularly interspaced short palindromic repeat), is an adaptive immune system that provides protection against mobile genetic elements (viruses, transposable elements and conjugative plasmids). CRISPR clusters contain sequences complementary to antecedent mobile elements and target invading nucleic acids. CRISPR clusters are transcribed and processed into CRISPR RNA (crRNA).</text>
</comment>
<feature type="active site" description="Proton donor" evidence="6">
    <location>
        <position position="42"/>
    </location>
</feature>
<evidence type="ECO:0000256" key="1">
    <source>
        <dbReference type="ARBA" id="ARBA00005937"/>
    </source>
</evidence>
<organism evidence="8 9">
    <name type="scientific">Aerophobetes bacterium</name>
    <dbReference type="NCBI Taxonomy" id="2030807"/>
    <lineage>
        <taxon>Bacteria</taxon>
        <taxon>Candidatus Aerophobota</taxon>
    </lineage>
</organism>
<dbReference type="PIRSF" id="PIRSF005054">
    <property type="entry name" value="PF1131"/>
    <property type="match status" value="1"/>
</dbReference>
<dbReference type="GO" id="GO:0016788">
    <property type="term" value="F:hydrolase activity, acting on ester bonds"/>
    <property type="evidence" value="ECO:0007669"/>
    <property type="project" value="InterPro"/>
</dbReference>
<accession>A0A497E212</accession>
<dbReference type="InterPro" id="IPR045747">
    <property type="entry name" value="CRISPR-assoc_prot_Cas6_N_sf"/>
</dbReference>
<name>A0A497E212_UNCAE</name>